<dbReference type="Proteomes" id="UP000827872">
    <property type="component" value="Linkage Group LG10"/>
</dbReference>
<evidence type="ECO:0000313" key="1">
    <source>
        <dbReference type="EMBL" id="KAH7987908.1"/>
    </source>
</evidence>
<accession>A0ACB8E6L5</accession>
<protein>
    <submittedName>
        <fullName evidence="1">Uncharacterized protein</fullName>
    </submittedName>
</protein>
<reference evidence="1" key="1">
    <citation type="submission" date="2021-08" db="EMBL/GenBank/DDBJ databases">
        <title>The first chromosome-level gecko genome reveals the dynamic sex chromosomes of Neotropical dwarf geckos (Sphaerodactylidae: Sphaerodactylus).</title>
        <authorList>
            <person name="Pinto B.J."/>
            <person name="Keating S.E."/>
            <person name="Gamble T."/>
        </authorList>
    </citation>
    <scope>NUCLEOTIDE SEQUENCE</scope>
    <source>
        <strain evidence="1">TG3544</strain>
    </source>
</reference>
<name>A0ACB8E6L5_9SAUR</name>
<keyword evidence="2" id="KW-1185">Reference proteome</keyword>
<proteinExistence type="predicted"/>
<comment type="caution">
    <text evidence="1">The sequence shown here is derived from an EMBL/GenBank/DDBJ whole genome shotgun (WGS) entry which is preliminary data.</text>
</comment>
<gene>
    <name evidence="1" type="ORF">K3G42_001521</name>
</gene>
<sequence>MEPSFPPYLRRADPFGAEAAPSRPTAPPQSAPHAGGGSSRPQQGVAVRLTCRGEAPGRRRALTGRLRLLESDNCQARTLLGELSARLLSIDSEEHLIVVTFRTFEEIWKFQTYYSLAFPPDDEPLQLEEGSALSGSGGNMICCSCVN</sequence>
<dbReference type="EMBL" id="CM037623">
    <property type="protein sequence ID" value="KAH7987908.1"/>
    <property type="molecule type" value="Genomic_DNA"/>
</dbReference>
<organism evidence="1 2">
    <name type="scientific">Sphaerodactylus townsendi</name>
    <dbReference type="NCBI Taxonomy" id="933632"/>
    <lineage>
        <taxon>Eukaryota</taxon>
        <taxon>Metazoa</taxon>
        <taxon>Chordata</taxon>
        <taxon>Craniata</taxon>
        <taxon>Vertebrata</taxon>
        <taxon>Euteleostomi</taxon>
        <taxon>Lepidosauria</taxon>
        <taxon>Squamata</taxon>
        <taxon>Bifurcata</taxon>
        <taxon>Gekkota</taxon>
        <taxon>Sphaerodactylidae</taxon>
        <taxon>Sphaerodactylus</taxon>
    </lineage>
</organism>
<evidence type="ECO:0000313" key="2">
    <source>
        <dbReference type="Proteomes" id="UP000827872"/>
    </source>
</evidence>